<gene>
    <name evidence="2" type="ORF">RirG_038270</name>
</gene>
<feature type="compositionally biased region" description="Polar residues" evidence="1">
    <location>
        <begin position="49"/>
        <end position="81"/>
    </location>
</feature>
<keyword evidence="3" id="KW-1185">Reference proteome</keyword>
<accession>A0A015K8J0</accession>
<reference evidence="2 3" key="1">
    <citation type="submission" date="2014-02" db="EMBL/GenBank/DDBJ databases">
        <title>Single nucleus genome sequencing reveals high similarity among nuclei of an endomycorrhizal fungus.</title>
        <authorList>
            <person name="Lin K."/>
            <person name="Geurts R."/>
            <person name="Zhang Z."/>
            <person name="Limpens E."/>
            <person name="Saunders D.G."/>
            <person name="Mu D."/>
            <person name="Pang E."/>
            <person name="Cao H."/>
            <person name="Cha H."/>
            <person name="Lin T."/>
            <person name="Zhou Q."/>
            <person name="Shang Y."/>
            <person name="Li Y."/>
            <person name="Ivanov S."/>
            <person name="Sharma T."/>
            <person name="Velzen R.V."/>
            <person name="Ruijter N.D."/>
            <person name="Aanen D.K."/>
            <person name="Win J."/>
            <person name="Kamoun S."/>
            <person name="Bisseling T."/>
            <person name="Huang S."/>
        </authorList>
    </citation>
    <scope>NUCLEOTIDE SEQUENCE [LARGE SCALE GENOMIC DNA]</scope>
    <source>
        <strain evidence="3">DAOM197198w</strain>
    </source>
</reference>
<feature type="region of interest" description="Disordered" evidence="1">
    <location>
        <begin position="1"/>
        <end position="101"/>
    </location>
</feature>
<comment type="caution">
    <text evidence="2">The sequence shown here is derived from an EMBL/GenBank/DDBJ whole genome shotgun (WGS) entry which is preliminary data.</text>
</comment>
<evidence type="ECO:0000256" key="1">
    <source>
        <dbReference type="SAM" id="MobiDB-lite"/>
    </source>
</evidence>
<sequence length="101" mass="11176">MAVSNTTTLSPHSPTRLRSKNSLDNFSFPKQEQKNNEIPPPSYHYHGSGNANADNTKTITPKSSFESFSHLNHGNNGSNMETLIEETEDDLQSKRSSGNLI</sequence>
<feature type="compositionally biased region" description="Polar residues" evidence="1">
    <location>
        <begin position="20"/>
        <end position="30"/>
    </location>
</feature>
<organism evidence="2 3">
    <name type="scientific">Rhizophagus irregularis (strain DAOM 197198w)</name>
    <name type="common">Glomus intraradices</name>
    <dbReference type="NCBI Taxonomy" id="1432141"/>
    <lineage>
        <taxon>Eukaryota</taxon>
        <taxon>Fungi</taxon>
        <taxon>Fungi incertae sedis</taxon>
        <taxon>Mucoromycota</taxon>
        <taxon>Glomeromycotina</taxon>
        <taxon>Glomeromycetes</taxon>
        <taxon>Glomerales</taxon>
        <taxon>Glomeraceae</taxon>
        <taxon>Rhizophagus</taxon>
    </lineage>
</organism>
<dbReference type="AlphaFoldDB" id="A0A015K8J0"/>
<dbReference type="EMBL" id="JEMT01012355">
    <property type="protein sequence ID" value="EXX75855.1"/>
    <property type="molecule type" value="Genomic_DNA"/>
</dbReference>
<name>A0A015K8J0_RHIIW</name>
<evidence type="ECO:0000313" key="2">
    <source>
        <dbReference type="EMBL" id="EXX75855.1"/>
    </source>
</evidence>
<feature type="compositionally biased region" description="Polar residues" evidence="1">
    <location>
        <begin position="1"/>
        <end position="13"/>
    </location>
</feature>
<evidence type="ECO:0000313" key="3">
    <source>
        <dbReference type="Proteomes" id="UP000022910"/>
    </source>
</evidence>
<dbReference type="STRING" id="1432141.A0A015K8J0"/>
<dbReference type="HOGENOM" id="CLU_2293212_0_0_1"/>
<protein>
    <submittedName>
        <fullName evidence="2">Uncharacterized protein</fullName>
    </submittedName>
</protein>
<proteinExistence type="predicted"/>
<dbReference type="Proteomes" id="UP000022910">
    <property type="component" value="Unassembled WGS sequence"/>
</dbReference>